<dbReference type="InterPro" id="IPR042241">
    <property type="entry name" value="GCP_C_sf"/>
</dbReference>
<evidence type="ECO:0000256" key="1">
    <source>
        <dbReference type="ARBA" id="ARBA00010337"/>
    </source>
</evidence>
<dbReference type="CDD" id="cd22572">
    <property type="entry name" value="GCP5_NTD"/>
    <property type="match status" value="1"/>
</dbReference>
<feature type="domain" description="Gamma tubulin complex component protein N-terminal" evidence="9">
    <location>
        <begin position="231"/>
        <end position="544"/>
    </location>
</feature>
<keyword evidence="11" id="KW-1185">Reference proteome</keyword>
<feature type="region of interest" description="Disordered" evidence="6">
    <location>
        <begin position="151"/>
        <end position="179"/>
    </location>
</feature>
<keyword evidence="4 5" id="KW-0206">Cytoskeleton</keyword>
<protein>
    <recommendedName>
        <fullName evidence="5">Spindle pole body component</fullName>
    </recommendedName>
</protein>
<evidence type="ECO:0000259" key="7">
    <source>
        <dbReference type="Pfam" id="PF04130"/>
    </source>
</evidence>
<feature type="domain" description="Gamma tubulin complex component C-terminal" evidence="7">
    <location>
        <begin position="549"/>
        <end position="933"/>
    </location>
</feature>
<dbReference type="InterPro" id="IPR041470">
    <property type="entry name" value="GCP_N"/>
</dbReference>
<feature type="region of interest" description="Disordered" evidence="6">
    <location>
        <begin position="790"/>
        <end position="892"/>
    </location>
</feature>
<accession>A0ABR3TU46</accession>
<dbReference type="InterPro" id="IPR040457">
    <property type="entry name" value="GCP_C"/>
</dbReference>
<evidence type="ECO:0000256" key="5">
    <source>
        <dbReference type="RuleBase" id="RU363050"/>
    </source>
</evidence>
<keyword evidence="2 5" id="KW-0963">Cytoplasm</keyword>
<sequence length="946" mass="105117">MAHSASLNSAATELIYKVVGPAASDNPRKFRRTRDAVLRGLRSQQWARVNQFDVQASYEGLMEKFIVLDREDLAETLEDRLRELLQLQTKWTPDILALFLSLSDRPVENSRLEDLERIKPAEHAPELTWADIIADDPLDEEGIWDDIDYAAESSEDEPAPRQRKRAPTKDTTPASSVVDEDEFTAAAEACIVSPDPSVLQGIEEAQFWRQAHKRDSMLPKPETHITELQAVRETLFMLRGVPASLFTLNKDLRRVELSKNYALSHTAIPTWQHQLQELAGIGTTLLQLRFWMKFEQAIALLQTFRAAVVEELRSFDTFIAQLQDCCLGSSPVIVSLIAVMTKVRLRASPLLRIRRLITGASQSAQRSPFLLLEGLYDEINMVQMAGDADLFSVLSRIFFQCLQTYLKPIRRWMEEGELGINDQIFFIGTVDKSSEAASLWHDQFVLRRDQSDKLHAPSFLHPAAKKIFNSGKSVVFLKELGHHLADSSAVVEPRLDLEAVCGASTFDSSSIPLAPFSELFGFAFEDWIRSKYTFASSILRQRLFSGYGLWESLDALDFIYLSKDGSLMQAFADTVFEKLDRGRRGWNDRYVMSEIARSIYGTVPSVLADKLAIRTAPIKEKGRTSPRSVKALAAIAVDYFLPWHIVNVVQRNSTATYQRVFVLLLQVYRARYVLRASSLWRSTAALHRTTASSSSSRTRHLQYHLRHRLLWLADTLHSHLAETAIAPAAAALRRRLAAAADIDEMAAVHADHVARLEARCLLAKQLAPIHAALVELLDLCVAFADLTSEAEEEEERGAGEGGAAAADWGRSTMGGGGGSADGSTRRKGGGARKRPENKGRRVSGLQVALAEVSDESSSGDDEMEGRGAALDVEGPGKKGKRSGGRERGSMQEKLGRMKEAFEKHFGFVVAGLRGVSRAGGERCWEMLAERLEWEAAQGKVGGGGRG</sequence>
<gene>
    <name evidence="10" type="ORF">SLS58_004359</name>
</gene>
<feature type="domain" description="Gamma-Tubulin ring complex non-core subunit mod21 N-terminal" evidence="8">
    <location>
        <begin position="67"/>
        <end position="156"/>
    </location>
</feature>
<dbReference type="Pfam" id="PF04130">
    <property type="entry name" value="GCP_C_terminal"/>
    <property type="match status" value="1"/>
</dbReference>
<keyword evidence="3 5" id="KW-0493">Microtubule</keyword>
<evidence type="ECO:0000256" key="3">
    <source>
        <dbReference type="ARBA" id="ARBA00022701"/>
    </source>
</evidence>
<dbReference type="InterPro" id="IPR059169">
    <property type="entry name" value="GCP5_N_ext"/>
</dbReference>
<dbReference type="Pfam" id="PF17681">
    <property type="entry name" value="GCP_N_terminal"/>
    <property type="match status" value="1"/>
</dbReference>
<dbReference type="Gene3D" id="1.20.120.1900">
    <property type="entry name" value="Gamma-tubulin complex, C-terminal domain"/>
    <property type="match status" value="1"/>
</dbReference>
<comment type="caution">
    <text evidence="10">The sequence shown here is derived from an EMBL/GenBank/DDBJ whole genome shotgun (WGS) entry which is preliminary data.</text>
</comment>
<comment type="subcellular location">
    <subcellularLocation>
        <location evidence="5">Cytoplasm</location>
        <location evidence="5">Cytoskeleton</location>
        <location evidence="5">Microtubule organizing center</location>
    </subcellularLocation>
</comment>
<reference evidence="10 11" key="1">
    <citation type="journal article" date="2023" name="Plant Dis.">
        <title>First Report of Diplodia intermedia Causing Canker and Dieback Diseases on Apple Trees in Canada.</title>
        <authorList>
            <person name="Ellouze W."/>
            <person name="Ilyukhin E."/>
            <person name="Sulman M."/>
            <person name="Ali S."/>
        </authorList>
    </citation>
    <scope>NUCLEOTIDE SEQUENCE [LARGE SCALE GENOMIC DNA]</scope>
    <source>
        <strain evidence="10 11">M45-28</strain>
    </source>
</reference>
<evidence type="ECO:0000256" key="6">
    <source>
        <dbReference type="SAM" id="MobiDB-lite"/>
    </source>
</evidence>
<dbReference type="Proteomes" id="UP001521184">
    <property type="component" value="Unassembled WGS sequence"/>
</dbReference>
<feature type="compositionally biased region" description="Basic and acidic residues" evidence="6">
    <location>
        <begin position="883"/>
        <end position="892"/>
    </location>
</feature>
<comment type="similarity">
    <text evidence="1 5">Belongs to the TUBGCP family.</text>
</comment>
<evidence type="ECO:0000313" key="10">
    <source>
        <dbReference type="EMBL" id="KAL1644445.1"/>
    </source>
</evidence>
<organism evidence="10 11">
    <name type="scientific">Diplodia intermedia</name>
    <dbReference type="NCBI Taxonomy" id="856260"/>
    <lineage>
        <taxon>Eukaryota</taxon>
        <taxon>Fungi</taxon>
        <taxon>Dikarya</taxon>
        <taxon>Ascomycota</taxon>
        <taxon>Pezizomycotina</taxon>
        <taxon>Dothideomycetes</taxon>
        <taxon>Dothideomycetes incertae sedis</taxon>
        <taxon>Botryosphaeriales</taxon>
        <taxon>Botryosphaeriaceae</taxon>
        <taxon>Diplodia</taxon>
    </lineage>
</organism>
<evidence type="ECO:0000256" key="4">
    <source>
        <dbReference type="ARBA" id="ARBA00023212"/>
    </source>
</evidence>
<proteinExistence type="inferred from homology"/>
<dbReference type="PANTHER" id="PTHR19302">
    <property type="entry name" value="GAMMA TUBULIN COMPLEX PROTEIN"/>
    <property type="match status" value="1"/>
</dbReference>
<evidence type="ECO:0000256" key="2">
    <source>
        <dbReference type="ARBA" id="ARBA00022490"/>
    </source>
</evidence>
<evidence type="ECO:0000259" key="8">
    <source>
        <dbReference type="Pfam" id="PF14609"/>
    </source>
</evidence>
<dbReference type="PANTHER" id="PTHR19302:SF33">
    <property type="entry name" value="GAMMA-TUBULIN COMPLEX COMPONENT 5"/>
    <property type="match status" value="1"/>
</dbReference>
<name>A0ABR3TU46_9PEZI</name>
<evidence type="ECO:0000313" key="11">
    <source>
        <dbReference type="Proteomes" id="UP001521184"/>
    </source>
</evidence>
<evidence type="ECO:0000259" key="9">
    <source>
        <dbReference type="Pfam" id="PF17681"/>
    </source>
</evidence>
<dbReference type="Pfam" id="PF14609">
    <property type="entry name" value="GCP5-Mod21_N"/>
    <property type="match status" value="1"/>
</dbReference>
<dbReference type="InterPro" id="IPR007259">
    <property type="entry name" value="GCP"/>
</dbReference>
<dbReference type="EMBL" id="JAKEKT020000023">
    <property type="protein sequence ID" value="KAL1644445.1"/>
    <property type="molecule type" value="Genomic_DNA"/>
</dbReference>
<feature type="compositionally biased region" description="Acidic residues" evidence="6">
    <location>
        <begin position="852"/>
        <end position="863"/>
    </location>
</feature>
<dbReference type="InterPro" id="IPR032797">
    <property type="entry name" value="Mod21_N"/>
</dbReference>